<keyword evidence="4 5" id="KW-0472">Membrane</keyword>
<evidence type="ECO:0000313" key="7">
    <source>
        <dbReference type="Proteomes" id="UP000325182"/>
    </source>
</evidence>
<dbReference type="InterPro" id="IPR003339">
    <property type="entry name" value="ABC/ECF_trnsptr_transmembrane"/>
</dbReference>
<evidence type="ECO:0000256" key="5">
    <source>
        <dbReference type="SAM" id="Phobius"/>
    </source>
</evidence>
<dbReference type="InterPro" id="IPR052770">
    <property type="entry name" value="Cobalt_transport_CbiQ"/>
</dbReference>
<comment type="subcellular location">
    <subcellularLocation>
        <location evidence="1">Membrane</location>
        <topology evidence="1">Multi-pass membrane protein</topology>
    </subcellularLocation>
</comment>
<gene>
    <name evidence="6" type="ORF">FZC84_21500</name>
</gene>
<organism evidence="6 7">
    <name type="scientific">Rossellomorea vietnamensis</name>
    <dbReference type="NCBI Taxonomy" id="218284"/>
    <lineage>
        <taxon>Bacteria</taxon>
        <taxon>Bacillati</taxon>
        <taxon>Bacillota</taxon>
        <taxon>Bacilli</taxon>
        <taxon>Bacillales</taxon>
        <taxon>Bacillaceae</taxon>
        <taxon>Rossellomorea</taxon>
    </lineage>
</organism>
<evidence type="ECO:0000256" key="2">
    <source>
        <dbReference type="ARBA" id="ARBA00022692"/>
    </source>
</evidence>
<evidence type="ECO:0000256" key="4">
    <source>
        <dbReference type="ARBA" id="ARBA00023136"/>
    </source>
</evidence>
<protein>
    <submittedName>
        <fullName evidence="6">Energy-coupling factor transporter transmembrane protein EcfT</fullName>
    </submittedName>
</protein>
<accession>A0A5D4M237</accession>
<dbReference type="CDD" id="cd16914">
    <property type="entry name" value="EcfT"/>
    <property type="match status" value="1"/>
</dbReference>
<feature type="transmembrane region" description="Helical" evidence="5">
    <location>
        <begin position="95"/>
        <end position="119"/>
    </location>
</feature>
<dbReference type="AlphaFoldDB" id="A0A5D4M237"/>
<evidence type="ECO:0000313" key="6">
    <source>
        <dbReference type="EMBL" id="TYR95547.1"/>
    </source>
</evidence>
<sequence length="260" mass="29636">MLLHNLNPAIKALTVIVCILILSIFFDPVTPLISITFTILVTLLLGKVSWKRWLLLFSPFLFFAIVYIWSSMWFAEVEAGDTILWQWGFLTMTDSGLETAISLGLRVLSFSVLSLLFVLTTKPVDFILSLMQQCKLPPKLAYGIMAGYRFLPLIREEFSIIRSAHRIRGVKQKTASLPERIRNLKRYIIPLLAGAIRKAERTALAMESKGFTGEGDRTFYRRFHVSGKDWLFLFLMVSGILMSVFVSWSLGTLGLYQKEL</sequence>
<evidence type="ECO:0000256" key="3">
    <source>
        <dbReference type="ARBA" id="ARBA00022989"/>
    </source>
</evidence>
<proteinExistence type="predicted"/>
<dbReference type="GO" id="GO:0043190">
    <property type="term" value="C:ATP-binding cassette (ABC) transporter complex"/>
    <property type="evidence" value="ECO:0007669"/>
    <property type="project" value="TreeGrafter"/>
</dbReference>
<keyword evidence="3 5" id="KW-1133">Transmembrane helix</keyword>
<feature type="transmembrane region" description="Helical" evidence="5">
    <location>
        <begin position="230"/>
        <end position="250"/>
    </location>
</feature>
<dbReference type="Pfam" id="PF02361">
    <property type="entry name" value="CbiQ"/>
    <property type="match status" value="1"/>
</dbReference>
<name>A0A5D4M237_9BACI</name>
<dbReference type="EMBL" id="VTEG01000029">
    <property type="protein sequence ID" value="TYR95547.1"/>
    <property type="molecule type" value="Genomic_DNA"/>
</dbReference>
<dbReference type="GO" id="GO:0006824">
    <property type="term" value="P:cobalt ion transport"/>
    <property type="evidence" value="ECO:0007669"/>
    <property type="project" value="TreeGrafter"/>
</dbReference>
<dbReference type="PANTHER" id="PTHR43723">
    <property type="entry name" value="COBALT TRANSPORT PROTEIN CBIQ"/>
    <property type="match status" value="1"/>
</dbReference>
<dbReference type="PANTHER" id="PTHR43723:SF1">
    <property type="entry name" value="COBALT TRANSPORT PROTEIN CBIQ"/>
    <property type="match status" value="1"/>
</dbReference>
<evidence type="ECO:0000256" key="1">
    <source>
        <dbReference type="ARBA" id="ARBA00004141"/>
    </source>
</evidence>
<reference evidence="6 7" key="1">
    <citation type="submission" date="2019-08" db="EMBL/GenBank/DDBJ databases">
        <title>Bacillus genomes from the desert of Cuatro Cienegas, Coahuila.</title>
        <authorList>
            <person name="Olmedo-Alvarez G."/>
        </authorList>
    </citation>
    <scope>NUCLEOTIDE SEQUENCE [LARGE SCALE GENOMIC DNA]</scope>
    <source>
        <strain evidence="6 7">CH128b_4D</strain>
    </source>
</reference>
<feature type="transmembrane region" description="Helical" evidence="5">
    <location>
        <begin position="53"/>
        <end position="75"/>
    </location>
</feature>
<dbReference type="Proteomes" id="UP000325182">
    <property type="component" value="Unassembled WGS sequence"/>
</dbReference>
<feature type="transmembrane region" description="Helical" evidence="5">
    <location>
        <begin position="12"/>
        <end position="41"/>
    </location>
</feature>
<keyword evidence="2 5" id="KW-0812">Transmembrane</keyword>
<comment type="caution">
    <text evidence="6">The sequence shown here is derived from an EMBL/GenBank/DDBJ whole genome shotgun (WGS) entry which is preliminary data.</text>
</comment>